<proteinExistence type="predicted"/>
<keyword evidence="6" id="KW-1185">Reference proteome</keyword>
<name>A0A6G8RZW5_9GAMM</name>
<dbReference type="AlphaFoldDB" id="A0A6G8RZW5"/>
<evidence type="ECO:0000313" key="6">
    <source>
        <dbReference type="Proteomes" id="UP000502297"/>
    </source>
</evidence>
<dbReference type="Gene3D" id="1.10.10.10">
    <property type="entry name" value="Winged helix-like DNA-binding domain superfamily/Winged helix DNA-binding domain"/>
    <property type="match status" value="1"/>
</dbReference>
<dbReference type="Proteomes" id="UP000502297">
    <property type="component" value="Chromosome"/>
</dbReference>
<dbReference type="InterPro" id="IPR036390">
    <property type="entry name" value="WH_DNA-bd_sf"/>
</dbReference>
<protein>
    <submittedName>
        <fullName evidence="5">Helix-turn-helix transcriptional regulator</fullName>
    </submittedName>
</protein>
<keyword evidence="1" id="KW-0805">Transcription regulation</keyword>
<keyword evidence="2" id="KW-0238">DNA-binding</keyword>
<dbReference type="InterPro" id="IPR036388">
    <property type="entry name" value="WH-like_DNA-bd_sf"/>
</dbReference>
<gene>
    <name evidence="5" type="ORF">G8E00_02600</name>
</gene>
<dbReference type="KEGG" id="asha:G8E00_02600"/>
<dbReference type="PROSITE" id="PS51118">
    <property type="entry name" value="HTH_HXLR"/>
    <property type="match status" value="1"/>
</dbReference>
<reference evidence="5 6" key="1">
    <citation type="submission" date="2020-03" db="EMBL/GenBank/DDBJ databases">
        <authorList>
            <person name="Zhu W."/>
        </authorList>
    </citation>
    <scope>NUCLEOTIDE SEQUENCE [LARGE SCALE GENOMIC DNA]</scope>
    <source>
        <strain evidence="5 6">323-1</strain>
    </source>
</reference>
<feature type="domain" description="HTH hxlR-type" evidence="4">
    <location>
        <begin position="8"/>
        <end position="110"/>
    </location>
</feature>
<dbReference type="SUPFAM" id="SSF46785">
    <property type="entry name" value="Winged helix' DNA-binding domain"/>
    <property type="match status" value="1"/>
</dbReference>
<evidence type="ECO:0000313" key="5">
    <source>
        <dbReference type="EMBL" id="QIO07404.1"/>
    </source>
</evidence>
<keyword evidence="3" id="KW-0804">Transcription</keyword>
<dbReference type="GO" id="GO:0003677">
    <property type="term" value="F:DNA binding"/>
    <property type="evidence" value="ECO:0007669"/>
    <property type="project" value="UniProtKB-KW"/>
</dbReference>
<dbReference type="EMBL" id="CP049801">
    <property type="protein sequence ID" value="QIO07404.1"/>
    <property type="molecule type" value="Genomic_DNA"/>
</dbReference>
<evidence type="ECO:0000256" key="2">
    <source>
        <dbReference type="ARBA" id="ARBA00023125"/>
    </source>
</evidence>
<sequence>MEIRTDDNEYFAGKFFLLFSGKWSLPILRYLFIANAPIRFNKIHRDLSPITQMQLSKYLKALERLNLVEKKSYAEIPPRVEYSITDLGKSLDQPLAELSNWMKQHDNFFK</sequence>
<organism evidence="5 6">
    <name type="scientific">Acinetobacter shaoyimingii</name>
    <dbReference type="NCBI Taxonomy" id="2715164"/>
    <lineage>
        <taxon>Bacteria</taxon>
        <taxon>Pseudomonadati</taxon>
        <taxon>Pseudomonadota</taxon>
        <taxon>Gammaproteobacteria</taxon>
        <taxon>Moraxellales</taxon>
        <taxon>Moraxellaceae</taxon>
        <taxon>Acinetobacter</taxon>
    </lineage>
</organism>
<evidence type="ECO:0000259" key="4">
    <source>
        <dbReference type="PROSITE" id="PS51118"/>
    </source>
</evidence>
<accession>A0A6G8RZW5</accession>
<dbReference type="Pfam" id="PF01638">
    <property type="entry name" value="HxlR"/>
    <property type="match status" value="1"/>
</dbReference>
<dbReference type="InterPro" id="IPR002577">
    <property type="entry name" value="HTH_HxlR"/>
</dbReference>
<dbReference type="PANTHER" id="PTHR33204">
    <property type="entry name" value="TRANSCRIPTIONAL REGULATOR, MARR FAMILY"/>
    <property type="match status" value="1"/>
</dbReference>
<evidence type="ECO:0000256" key="3">
    <source>
        <dbReference type="ARBA" id="ARBA00023163"/>
    </source>
</evidence>
<evidence type="ECO:0000256" key="1">
    <source>
        <dbReference type="ARBA" id="ARBA00023015"/>
    </source>
</evidence>
<dbReference type="PANTHER" id="PTHR33204:SF18">
    <property type="entry name" value="TRANSCRIPTIONAL REGULATORY PROTEIN"/>
    <property type="match status" value="1"/>
</dbReference>